<dbReference type="RefSeq" id="WP_135312732.1">
    <property type="nucleotide sequence ID" value="NZ_CP038439.1"/>
</dbReference>
<evidence type="ECO:0000256" key="1">
    <source>
        <dbReference type="SAM" id="SignalP"/>
    </source>
</evidence>
<keyword evidence="1" id="KW-0732">Signal</keyword>
<dbReference type="AlphaFoldDB" id="A0A4P7HLD5"/>
<proteinExistence type="predicted"/>
<dbReference type="Proteomes" id="UP000296374">
    <property type="component" value="Chromosome"/>
</dbReference>
<dbReference type="InterPro" id="IPR010412">
    <property type="entry name" value="DUF1007"/>
</dbReference>
<feature type="signal peptide" evidence="1">
    <location>
        <begin position="1"/>
        <end position="30"/>
    </location>
</feature>
<dbReference type="EMBL" id="CP038439">
    <property type="protein sequence ID" value="QBX34443.1"/>
    <property type="molecule type" value="Genomic_DNA"/>
</dbReference>
<name>A0A4P7HLD5_9RHOB</name>
<evidence type="ECO:0000313" key="3">
    <source>
        <dbReference type="Proteomes" id="UP000296374"/>
    </source>
</evidence>
<protein>
    <submittedName>
        <fullName evidence="2">DUF1007 family protein</fullName>
    </submittedName>
</protein>
<gene>
    <name evidence="2" type="ORF">E4191_06750</name>
</gene>
<dbReference type="Pfam" id="PF06226">
    <property type="entry name" value="DUF1007"/>
    <property type="match status" value="1"/>
</dbReference>
<feature type="chain" id="PRO_5020241087" evidence="1">
    <location>
        <begin position="31"/>
        <end position="230"/>
    </location>
</feature>
<organism evidence="2 3">
    <name type="scientific">Paracoccus liaowanqingii</name>
    <dbReference type="NCBI Taxonomy" id="2560053"/>
    <lineage>
        <taxon>Bacteria</taxon>
        <taxon>Pseudomonadati</taxon>
        <taxon>Pseudomonadota</taxon>
        <taxon>Alphaproteobacteria</taxon>
        <taxon>Rhodobacterales</taxon>
        <taxon>Paracoccaceae</taxon>
        <taxon>Paracoccus</taxon>
    </lineage>
</organism>
<dbReference type="KEGG" id="plia:E4191_06750"/>
<reference evidence="3" key="1">
    <citation type="submission" date="2019-03" db="EMBL/GenBank/DDBJ databases">
        <authorList>
            <person name="Li J."/>
        </authorList>
    </citation>
    <scope>NUCLEOTIDE SEQUENCE [LARGE SCALE GENOMIC DNA]</scope>
    <source>
        <strain evidence="3">2251</strain>
    </source>
</reference>
<accession>A0A4P7HLD5</accession>
<evidence type="ECO:0000313" key="2">
    <source>
        <dbReference type="EMBL" id="QBX34443.1"/>
    </source>
</evidence>
<sequence>MSAMTLPTKILPAKILTAALLSALPGAALAHPHVFIDAGLALDYDPAGALTQVTVEWAYDDFYSLLIIEDLGLDPDGDGILTPDEQAALQGFDADWEEGFDGRLFLDVDGAPVALQAPRHLPTRYEEGRLISAHVRPLAQPLDGAQPLRLRVYDPEYYVQFAIPAPPVIRGADCAVDQRVGDPFAAADAYARAVAEGLEDTDGAMTAEMLIVDIGAAGADEVRLSCGTAP</sequence>